<dbReference type="PROSITE" id="PS51724">
    <property type="entry name" value="SPOR"/>
    <property type="match status" value="1"/>
</dbReference>
<evidence type="ECO:0000259" key="3">
    <source>
        <dbReference type="PROSITE" id="PS51724"/>
    </source>
</evidence>
<feature type="compositionally biased region" description="Pro residues" evidence="1">
    <location>
        <begin position="481"/>
        <end position="491"/>
    </location>
</feature>
<dbReference type="EMBL" id="AP018817">
    <property type="protein sequence ID" value="BBF71293.1"/>
    <property type="molecule type" value="Genomic_DNA"/>
</dbReference>
<feature type="chain" id="PRO_5046301305" description="SPOR domain-containing protein" evidence="2">
    <location>
        <begin position="26"/>
        <end position="664"/>
    </location>
</feature>
<feature type="compositionally biased region" description="Low complexity" evidence="1">
    <location>
        <begin position="458"/>
        <end position="480"/>
    </location>
</feature>
<gene>
    <name evidence="4" type="ORF">SBA_ch1_34930</name>
</gene>
<accession>A0ABN5WMM1</accession>
<evidence type="ECO:0000256" key="2">
    <source>
        <dbReference type="SAM" id="SignalP"/>
    </source>
</evidence>
<keyword evidence="5" id="KW-1185">Reference proteome</keyword>
<dbReference type="RefSeq" id="WP_261935350.1">
    <property type="nucleotide sequence ID" value="NZ_AP018817.1"/>
</dbReference>
<name>A0ABN5WMM1_9SPHN</name>
<evidence type="ECO:0000256" key="1">
    <source>
        <dbReference type="SAM" id="MobiDB-lite"/>
    </source>
</evidence>
<dbReference type="InterPro" id="IPR007730">
    <property type="entry name" value="SPOR-like_dom"/>
</dbReference>
<feature type="compositionally biased region" description="Pro residues" evidence="1">
    <location>
        <begin position="360"/>
        <end position="378"/>
    </location>
</feature>
<dbReference type="SUPFAM" id="SSF48452">
    <property type="entry name" value="TPR-like"/>
    <property type="match status" value="1"/>
</dbReference>
<organism evidence="4 5">
    <name type="scientific">Sphingomonas bisphenolicum</name>
    <dbReference type="NCBI Taxonomy" id="296544"/>
    <lineage>
        <taxon>Bacteria</taxon>
        <taxon>Pseudomonadati</taxon>
        <taxon>Pseudomonadota</taxon>
        <taxon>Alphaproteobacteria</taxon>
        <taxon>Sphingomonadales</taxon>
        <taxon>Sphingomonadaceae</taxon>
        <taxon>Sphingomonas</taxon>
    </lineage>
</organism>
<feature type="compositionally biased region" description="Polar residues" evidence="1">
    <location>
        <begin position="435"/>
        <end position="444"/>
    </location>
</feature>
<sequence>MTRTSPWILGLWLPGALLLAAPAHAQQDQSQLVRPLGAADLNSNLARLASNPRDVVALIGAGEAALSLDDPRAAAGFFARADAIESGNGRIKAGLGRVMLKLQNPVEALRLFDQAGRLGYPDATILSDRGLARDMTGDQAGAQRDYQAALLRTPGDDELVRRYAASLGIAGQVAASDKILEPLFYKSDRAAWRYRAFILAMNNKQADAKKVAEQTMPAQLAAAIIPYMQKMPYLTAAQKAAAVHFGHFPAQIGTSIAAITPTPPAPGIAVAASAPVAVASASPAKTKPLSRSEQRRQQREAARIARAEGLAAARRPAQPQLAQARTTPPQTIPPRALQPQPAQSAPVQSAPVQSALRSTPTPPPAQQPSAPLPAPVVQPLPSSTAPASAEQTPSEPSPVRQAAASPAAATPNGAVQGPPAPGFDSIDRAPPAATPPSNAGSQLNAIALAQASPPPEPAGSAPPAAATATTSPAATVQPLTAVPPPSVPQPDPVATRTLADIIRAIDVPEAERQPTVAAVDLTEIAAIQAARRAERQAAAKAATDKAKKDALAKAKAEADAKAKKEAEEKKRLADNPSRNWLQVGVGQSKSALGFTMKGLRKKYTILSRQDGWSAGWGRTNRLLVGPFASFTRAKELEANLKADGADAFAWKSEAGEVVEKLGAE</sequence>
<feature type="compositionally biased region" description="Low complexity" evidence="1">
    <location>
        <begin position="307"/>
        <end position="359"/>
    </location>
</feature>
<evidence type="ECO:0000313" key="4">
    <source>
        <dbReference type="EMBL" id="BBF71293.1"/>
    </source>
</evidence>
<protein>
    <recommendedName>
        <fullName evidence="3">SPOR domain-containing protein</fullName>
    </recommendedName>
</protein>
<feature type="domain" description="SPOR" evidence="3">
    <location>
        <begin position="573"/>
        <end position="653"/>
    </location>
</feature>
<evidence type="ECO:0000313" key="5">
    <source>
        <dbReference type="Proteomes" id="UP001059971"/>
    </source>
</evidence>
<dbReference type="Proteomes" id="UP001059971">
    <property type="component" value="Chromosome 1"/>
</dbReference>
<proteinExistence type="predicted"/>
<dbReference type="Gene3D" id="1.25.40.10">
    <property type="entry name" value="Tetratricopeptide repeat domain"/>
    <property type="match status" value="1"/>
</dbReference>
<feature type="compositionally biased region" description="Basic and acidic residues" evidence="1">
    <location>
        <begin position="531"/>
        <end position="573"/>
    </location>
</feature>
<feature type="compositionally biased region" description="Polar residues" evidence="1">
    <location>
        <begin position="384"/>
        <end position="394"/>
    </location>
</feature>
<dbReference type="InterPro" id="IPR011990">
    <property type="entry name" value="TPR-like_helical_dom_sf"/>
</dbReference>
<feature type="region of interest" description="Disordered" evidence="1">
    <location>
        <begin position="530"/>
        <end position="575"/>
    </location>
</feature>
<reference evidence="4" key="1">
    <citation type="submission" date="2018-07" db="EMBL/GenBank/DDBJ databases">
        <title>Complete genome sequence of Sphingomonas bisphenolicum strain AO1, a bisphenol A degradative bacterium isolated from Japanese farm field.</title>
        <authorList>
            <person name="Murakami M."/>
            <person name="Koh M."/>
            <person name="Koba S."/>
            <person name="Matsumura Y."/>
        </authorList>
    </citation>
    <scope>NUCLEOTIDE SEQUENCE</scope>
    <source>
        <strain evidence="4">AO1</strain>
    </source>
</reference>
<feature type="signal peptide" evidence="2">
    <location>
        <begin position="1"/>
        <end position="25"/>
    </location>
</feature>
<feature type="region of interest" description="Disordered" evidence="1">
    <location>
        <begin position="280"/>
        <end position="494"/>
    </location>
</feature>
<keyword evidence="2" id="KW-0732">Signal</keyword>
<feature type="compositionally biased region" description="Basic and acidic residues" evidence="1">
    <location>
        <begin position="290"/>
        <end position="306"/>
    </location>
</feature>